<accession>A0A9W7JAS4</accession>
<dbReference type="OrthoDB" id="185373at2759"/>
<dbReference type="EMBL" id="BSYR01000056">
    <property type="protein sequence ID" value="GMJ09994.1"/>
    <property type="molecule type" value="Genomic_DNA"/>
</dbReference>
<evidence type="ECO:0000313" key="2">
    <source>
        <dbReference type="EMBL" id="GMJ09994.1"/>
    </source>
</evidence>
<sequence>MGCSRSYSRSHEETGTEKTPGYSLIEVRKQLYVFFTGEDSHPNSEEINQILENLKSELKASGYIPDTSCVLRDIDEAMKIKSLWRHNEREFSSFDNGAQVIGQ</sequence>
<feature type="region of interest" description="Disordered" evidence="1">
    <location>
        <begin position="1"/>
        <end position="20"/>
    </location>
</feature>
<name>A0A9W7JAS4_HIBTR</name>
<protein>
    <submittedName>
        <fullName evidence="2">Uncharacterized protein</fullName>
    </submittedName>
</protein>
<proteinExistence type="predicted"/>
<organism evidence="2 3">
    <name type="scientific">Hibiscus trionum</name>
    <name type="common">Flower of an hour</name>
    <dbReference type="NCBI Taxonomy" id="183268"/>
    <lineage>
        <taxon>Eukaryota</taxon>
        <taxon>Viridiplantae</taxon>
        <taxon>Streptophyta</taxon>
        <taxon>Embryophyta</taxon>
        <taxon>Tracheophyta</taxon>
        <taxon>Spermatophyta</taxon>
        <taxon>Magnoliopsida</taxon>
        <taxon>eudicotyledons</taxon>
        <taxon>Gunneridae</taxon>
        <taxon>Pentapetalae</taxon>
        <taxon>rosids</taxon>
        <taxon>malvids</taxon>
        <taxon>Malvales</taxon>
        <taxon>Malvaceae</taxon>
        <taxon>Malvoideae</taxon>
        <taxon>Hibiscus</taxon>
    </lineage>
</organism>
<evidence type="ECO:0000313" key="3">
    <source>
        <dbReference type="Proteomes" id="UP001165190"/>
    </source>
</evidence>
<gene>
    <name evidence="2" type="ORF">HRI_004668600</name>
</gene>
<evidence type="ECO:0000256" key="1">
    <source>
        <dbReference type="SAM" id="MobiDB-lite"/>
    </source>
</evidence>
<keyword evidence="3" id="KW-1185">Reference proteome</keyword>
<comment type="caution">
    <text evidence="2">The sequence shown here is derived from an EMBL/GenBank/DDBJ whole genome shotgun (WGS) entry which is preliminary data.</text>
</comment>
<dbReference type="AlphaFoldDB" id="A0A9W7JAS4"/>
<dbReference type="Proteomes" id="UP001165190">
    <property type="component" value="Unassembled WGS sequence"/>
</dbReference>
<reference evidence="2" key="1">
    <citation type="submission" date="2023-05" db="EMBL/GenBank/DDBJ databases">
        <title>Genome and transcriptome analyses reveal genes involved in the formation of fine ridges on petal epidermal cells in Hibiscus trionum.</title>
        <authorList>
            <person name="Koshimizu S."/>
            <person name="Masuda S."/>
            <person name="Ishii T."/>
            <person name="Shirasu K."/>
            <person name="Hoshino A."/>
            <person name="Arita M."/>
        </authorList>
    </citation>
    <scope>NUCLEOTIDE SEQUENCE</scope>
    <source>
        <strain evidence="2">Hamamatsu line</strain>
    </source>
</reference>